<evidence type="ECO:0000313" key="4">
    <source>
        <dbReference type="Proteomes" id="UP000190626"/>
    </source>
</evidence>
<evidence type="ECO:0008006" key="5">
    <source>
        <dbReference type="Google" id="ProtNLM"/>
    </source>
</evidence>
<evidence type="ECO:0000259" key="1">
    <source>
        <dbReference type="Pfam" id="PF01408"/>
    </source>
</evidence>
<dbReference type="STRING" id="1469647.BC351_02500"/>
<protein>
    <recommendedName>
        <fullName evidence="5">Oxidoreductase</fullName>
    </recommendedName>
</protein>
<proteinExistence type="predicted"/>
<keyword evidence="4" id="KW-1185">Reference proteome</keyword>
<dbReference type="SUPFAM" id="SSF51735">
    <property type="entry name" value="NAD(P)-binding Rossmann-fold domains"/>
    <property type="match status" value="1"/>
</dbReference>
<dbReference type="Pfam" id="PF22725">
    <property type="entry name" value="GFO_IDH_MocA_C3"/>
    <property type="match status" value="1"/>
</dbReference>
<dbReference type="EMBL" id="MBTG01000001">
    <property type="protein sequence ID" value="OPH62125.1"/>
    <property type="molecule type" value="Genomic_DNA"/>
</dbReference>
<dbReference type="InterPro" id="IPR036291">
    <property type="entry name" value="NAD(P)-bd_dom_sf"/>
</dbReference>
<dbReference type="Pfam" id="PF01408">
    <property type="entry name" value="GFO_IDH_MocA"/>
    <property type="match status" value="1"/>
</dbReference>
<gene>
    <name evidence="3" type="ORF">BC351_02500</name>
</gene>
<dbReference type="InterPro" id="IPR055170">
    <property type="entry name" value="GFO_IDH_MocA-like_dom"/>
</dbReference>
<dbReference type="Proteomes" id="UP000190626">
    <property type="component" value="Unassembled WGS sequence"/>
</dbReference>
<name>A0A1V4HU76_9BACL</name>
<accession>A0A1V4HU76</accession>
<feature type="domain" description="Gfo/Idh/MocA-like oxidoreductase N-terminal" evidence="1">
    <location>
        <begin position="5"/>
        <end position="124"/>
    </location>
</feature>
<dbReference type="Gene3D" id="3.30.360.10">
    <property type="entry name" value="Dihydrodipicolinate Reductase, domain 2"/>
    <property type="match status" value="1"/>
</dbReference>
<dbReference type="InterPro" id="IPR051450">
    <property type="entry name" value="Gfo/Idh/MocA_Oxidoreductases"/>
</dbReference>
<reference evidence="4" key="1">
    <citation type="submission" date="2016-07" db="EMBL/GenBank/DDBJ databases">
        <authorList>
            <person name="Florea S."/>
            <person name="Webb J.S."/>
            <person name="Jaromczyk J."/>
            <person name="Schardl C.L."/>
        </authorList>
    </citation>
    <scope>NUCLEOTIDE SEQUENCE [LARGE SCALE GENOMIC DNA]</scope>
    <source>
        <strain evidence="4">CY1</strain>
    </source>
</reference>
<comment type="caution">
    <text evidence="3">The sequence shown here is derived from an EMBL/GenBank/DDBJ whole genome shotgun (WGS) entry which is preliminary data.</text>
</comment>
<dbReference type="GO" id="GO:0000166">
    <property type="term" value="F:nucleotide binding"/>
    <property type="evidence" value="ECO:0007669"/>
    <property type="project" value="InterPro"/>
</dbReference>
<dbReference type="InterPro" id="IPR000683">
    <property type="entry name" value="Gfo/Idh/MocA-like_OxRdtase_N"/>
</dbReference>
<sequence length="340" mass="37984">MEKIKVIQIGLGGFGKFWLGAVLNVEEVELVAVVDMEESNLAVAAQRLAGRNIPLYQDHTKALREVKADLVLLITPPHTHRALTIDAVEAGMHVIMEKPVSSSYEDAVEIYKFAQTCGKYVMVNQNYRRRPVIQALKACVDSGKVGTIENVEWRFSLDHKNIELTGWRRAFNDIMLKEMSIHHFDSVRYILGTNPITVYAESMNPTWSPINGDSVTAAVFNFEDGVFMTYFGSWVNKGKSTSWNGDIILTGSQGAIELKDDVPQIVLPDGTRENIPIPVFEFNDSDYLEYSIGDMVDAIRERRLPATHIGDNLISWSMACSAADSAKSGMKIKIEPLKEI</sequence>
<evidence type="ECO:0000313" key="3">
    <source>
        <dbReference type="EMBL" id="OPH62125.1"/>
    </source>
</evidence>
<dbReference type="Gene3D" id="3.40.50.720">
    <property type="entry name" value="NAD(P)-binding Rossmann-like Domain"/>
    <property type="match status" value="1"/>
</dbReference>
<dbReference type="SUPFAM" id="SSF55347">
    <property type="entry name" value="Glyceraldehyde-3-phosphate dehydrogenase-like, C-terminal domain"/>
    <property type="match status" value="1"/>
</dbReference>
<dbReference type="PANTHER" id="PTHR43377">
    <property type="entry name" value="BILIVERDIN REDUCTASE A"/>
    <property type="match status" value="1"/>
</dbReference>
<dbReference type="RefSeq" id="WP_079409122.1">
    <property type="nucleotide sequence ID" value="NZ_MBTG01000001.1"/>
</dbReference>
<evidence type="ECO:0000259" key="2">
    <source>
        <dbReference type="Pfam" id="PF22725"/>
    </source>
</evidence>
<feature type="domain" description="GFO/IDH/MocA-like oxidoreductase" evidence="2">
    <location>
        <begin position="133"/>
        <end position="257"/>
    </location>
</feature>
<dbReference type="OrthoDB" id="9800252at2"/>
<organism evidence="3 4">
    <name type="scientific">Paenibacillus ferrarius</name>
    <dbReference type="NCBI Taxonomy" id="1469647"/>
    <lineage>
        <taxon>Bacteria</taxon>
        <taxon>Bacillati</taxon>
        <taxon>Bacillota</taxon>
        <taxon>Bacilli</taxon>
        <taxon>Bacillales</taxon>
        <taxon>Paenibacillaceae</taxon>
        <taxon>Paenibacillus</taxon>
    </lineage>
</organism>
<dbReference type="PANTHER" id="PTHR43377:SF1">
    <property type="entry name" value="BILIVERDIN REDUCTASE A"/>
    <property type="match status" value="1"/>
</dbReference>
<dbReference type="AlphaFoldDB" id="A0A1V4HU76"/>